<organism evidence="1 2">
    <name type="scientific">Methylopila henanensis</name>
    <dbReference type="NCBI Taxonomy" id="873516"/>
    <lineage>
        <taxon>Bacteria</taxon>
        <taxon>Pseudomonadati</taxon>
        <taxon>Pseudomonadota</taxon>
        <taxon>Alphaproteobacteria</taxon>
        <taxon>Hyphomicrobiales</taxon>
        <taxon>Methylopilaceae</taxon>
        <taxon>Methylopila</taxon>
    </lineage>
</organism>
<dbReference type="Proteomes" id="UP001597308">
    <property type="component" value="Unassembled WGS sequence"/>
</dbReference>
<keyword evidence="2" id="KW-1185">Reference proteome</keyword>
<dbReference type="RefSeq" id="WP_378796313.1">
    <property type="nucleotide sequence ID" value="NZ_JBHUER010000001.1"/>
</dbReference>
<proteinExistence type="predicted"/>
<evidence type="ECO:0000313" key="2">
    <source>
        <dbReference type="Proteomes" id="UP001597308"/>
    </source>
</evidence>
<protein>
    <recommendedName>
        <fullName evidence="3">DUF4304 domain-containing protein</fullName>
    </recommendedName>
</protein>
<accession>A0ABW4K2L1</accession>
<name>A0ABW4K2L1_9HYPH</name>
<comment type="caution">
    <text evidence="1">The sequence shown here is derived from an EMBL/GenBank/DDBJ whole genome shotgun (WGS) entry which is preliminary data.</text>
</comment>
<evidence type="ECO:0008006" key="3">
    <source>
        <dbReference type="Google" id="ProtNLM"/>
    </source>
</evidence>
<gene>
    <name evidence="1" type="ORF">ACFSCV_01525</name>
</gene>
<dbReference type="EMBL" id="JBHUER010000001">
    <property type="protein sequence ID" value="MFD1701673.1"/>
    <property type="molecule type" value="Genomic_DNA"/>
</dbReference>
<sequence>MSAALRDRVRAACIEALKRHGFVEIRKGWPSKYINDDFSCWVGLNTGVYAGSVSLSPFVGVHAQKLDRRIAQFCADKKLKYDCRNASYAIHMGEIAPYEPVFDFFDGDDISEDAARLAKLYAEVGFPFSQSIASNEALLPLLYERVDMLGGYPERYAVCLDELGRRNEAIAYVTKIGEEWEHLRPFCQNFLEFYRTTTS</sequence>
<evidence type="ECO:0000313" key="1">
    <source>
        <dbReference type="EMBL" id="MFD1701673.1"/>
    </source>
</evidence>
<reference evidence="2" key="1">
    <citation type="journal article" date="2019" name="Int. J. Syst. Evol. Microbiol.">
        <title>The Global Catalogue of Microorganisms (GCM) 10K type strain sequencing project: providing services to taxonomists for standard genome sequencing and annotation.</title>
        <authorList>
            <consortium name="The Broad Institute Genomics Platform"/>
            <consortium name="The Broad Institute Genome Sequencing Center for Infectious Disease"/>
            <person name="Wu L."/>
            <person name="Ma J."/>
        </authorList>
    </citation>
    <scope>NUCLEOTIDE SEQUENCE [LARGE SCALE GENOMIC DNA]</scope>
    <source>
        <strain evidence="2">KCTC 23707</strain>
    </source>
</reference>